<feature type="region of interest" description="Disordered" evidence="1">
    <location>
        <begin position="40"/>
        <end position="68"/>
    </location>
</feature>
<organism evidence="2 3">
    <name type="scientific">Aggregatimonas sangjinii</name>
    <dbReference type="NCBI Taxonomy" id="2583587"/>
    <lineage>
        <taxon>Bacteria</taxon>
        <taxon>Pseudomonadati</taxon>
        <taxon>Bacteroidota</taxon>
        <taxon>Flavobacteriia</taxon>
        <taxon>Flavobacteriales</taxon>
        <taxon>Flavobacteriaceae</taxon>
        <taxon>Aggregatimonas</taxon>
    </lineage>
</organism>
<protein>
    <recommendedName>
        <fullName evidence="4">Polysaccharide lyase-like protein</fullName>
    </recommendedName>
</protein>
<evidence type="ECO:0000313" key="3">
    <source>
        <dbReference type="Proteomes" id="UP000310017"/>
    </source>
</evidence>
<evidence type="ECO:0000313" key="2">
    <source>
        <dbReference type="EMBL" id="QCX01656.1"/>
    </source>
</evidence>
<dbReference type="KEGG" id="asag:FGM00_16625"/>
<evidence type="ECO:0000256" key="1">
    <source>
        <dbReference type="SAM" id="MobiDB-lite"/>
    </source>
</evidence>
<accession>A0A5B7SSK5</accession>
<keyword evidence="3" id="KW-1185">Reference proteome</keyword>
<evidence type="ECO:0008006" key="4">
    <source>
        <dbReference type="Google" id="ProtNLM"/>
    </source>
</evidence>
<dbReference type="InterPro" id="IPR025975">
    <property type="entry name" value="Polysacc_lyase"/>
</dbReference>
<dbReference type="OrthoDB" id="1444191at2"/>
<feature type="compositionally biased region" description="Basic and acidic residues" evidence="1">
    <location>
        <begin position="40"/>
        <end position="52"/>
    </location>
</feature>
<dbReference type="RefSeq" id="WP_138853993.1">
    <property type="nucleotide sequence ID" value="NZ_CP040710.1"/>
</dbReference>
<dbReference type="EMBL" id="CP040710">
    <property type="protein sequence ID" value="QCX01656.1"/>
    <property type="molecule type" value="Genomic_DNA"/>
</dbReference>
<reference evidence="2 3" key="1">
    <citation type="submission" date="2019-05" db="EMBL/GenBank/DDBJ databases">
        <title>Genome sequencing of F202Z8.</title>
        <authorList>
            <person name="Kwon Y.M."/>
        </authorList>
    </citation>
    <scope>NUCLEOTIDE SEQUENCE [LARGE SCALE GENOMIC DNA]</scope>
    <source>
        <strain evidence="2 3">F202Z8</strain>
    </source>
</reference>
<dbReference type="PROSITE" id="PS51257">
    <property type="entry name" value="PROKAR_LIPOPROTEIN"/>
    <property type="match status" value="1"/>
</dbReference>
<dbReference type="Proteomes" id="UP000310017">
    <property type="component" value="Chromosome"/>
</dbReference>
<sequence>MIDLRPARWQINLLCLIGISLIMVLSCSKDAQIAAEQIETEKKSQVGEEKPPVAEVGNIDCGSGGGKADEAKAKIWCWDTITIPEYTEAKGVLFSNDELKTNSECYEKQVSIAGDRLKFTVNPTTPTPESWCGRSYNMRAEVSTAPFRIQHPQGTEEWFGWTYEFGPAYIADARTPWIMFQCHNGLVGEKPLISLWVTSGDGQFNTGEITLVNAANSSSSNQYYPTGVYPIAGQKLKIVAHVVWGDDTNGLVQIWIDDVKVHDVQSRTIQASAPYGGNAKWGIYKWKWANESSVVDSQEQGISVLETYMGTLRIVTRKPSDSQYGANAYTLVEPD</sequence>
<name>A0A5B7SSK5_9FLAO</name>
<dbReference type="AlphaFoldDB" id="A0A5B7SSK5"/>
<dbReference type="Gene3D" id="2.60.120.200">
    <property type="match status" value="1"/>
</dbReference>
<dbReference type="Pfam" id="PF14099">
    <property type="entry name" value="Polysacc_lyase"/>
    <property type="match status" value="1"/>
</dbReference>
<gene>
    <name evidence="2" type="ORF">FGM00_16625</name>
</gene>
<proteinExistence type="predicted"/>